<dbReference type="CDD" id="cd17546">
    <property type="entry name" value="REC_hyHK_CKI1_RcsC-like"/>
    <property type="match status" value="1"/>
</dbReference>
<comment type="subunit">
    <text evidence="14">At low DSF concentrations, interacts with RpfF.</text>
</comment>
<dbReference type="InterPro" id="IPR003594">
    <property type="entry name" value="HATPase_dom"/>
</dbReference>
<keyword evidence="7 18" id="KW-0812">Transmembrane</keyword>
<evidence type="ECO:0000256" key="3">
    <source>
        <dbReference type="ARBA" id="ARBA00012438"/>
    </source>
</evidence>
<evidence type="ECO:0000256" key="12">
    <source>
        <dbReference type="ARBA" id="ARBA00023012"/>
    </source>
</evidence>
<evidence type="ECO:0000256" key="11">
    <source>
        <dbReference type="ARBA" id="ARBA00022989"/>
    </source>
</evidence>
<keyword evidence="8" id="KW-0547">Nucleotide-binding</keyword>
<dbReference type="Gene3D" id="3.30.565.10">
    <property type="entry name" value="Histidine kinase-like ATPase, C-terminal domain"/>
    <property type="match status" value="1"/>
</dbReference>
<dbReference type="SMART" id="SM00448">
    <property type="entry name" value="REC"/>
    <property type="match status" value="2"/>
</dbReference>
<dbReference type="InterPro" id="IPR000700">
    <property type="entry name" value="PAS-assoc_C"/>
</dbReference>
<dbReference type="GO" id="GO:0000155">
    <property type="term" value="F:phosphorelay sensor kinase activity"/>
    <property type="evidence" value="ECO:0007669"/>
    <property type="project" value="InterPro"/>
</dbReference>
<feature type="domain" description="Histidine kinase" evidence="19">
    <location>
        <begin position="945"/>
        <end position="1166"/>
    </location>
</feature>
<evidence type="ECO:0000256" key="17">
    <source>
        <dbReference type="PROSITE-ProRule" id="PRU00169"/>
    </source>
</evidence>
<evidence type="ECO:0000256" key="18">
    <source>
        <dbReference type="SAM" id="Phobius"/>
    </source>
</evidence>
<evidence type="ECO:0000259" key="23">
    <source>
        <dbReference type="PROSITE" id="PS50839"/>
    </source>
</evidence>
<dbReference type="PROSITE" id="PS50109">
    <property type="entry name" value="HIS_KIN"/>
    <property type="match status" value="1"/>
</dbReference>
<dbReference type="InterPro" id="IPR003661">
    <property type="entry name" value="HisK_dim/P_dom"/>
</dbReference>
<dbReference type="CDD" id="cd00156">
    <property type="entry name" value="REC"/>
    <property type="match status" value="1"/>
</dbReference>
<dbReference type="InterPro" id="IPR036641">
    <property type="entry name" value="HPT_dom_sf"/>
</dbReference>
<keyword evidence="10" id="KW-0067">ATP-binding</keyword>
<feature type="domain" description="Response regulatory" evidence="20">
    <location>
        <begin position="1341"/>
        <end position="1459"/>
    </location>
</feature>
<dbReference type="SMART" id="SM00091">
    <property type="entry name" value="PAS"/>
    <property type="match status" value="3"/>
</dbReference>
<dbReference type="CDD" id="cd00130">
    <property type="entry name" value="PAS"/>
    <property type="match status" value="2"/>
</dbReference>
<comment type="catalytic activity">
    <reaction evidence="1">
        <text>ATP + protein L-histidine = ADP + protein N-phospho-L-histidine.</text>
        <dbReference type="EC" id="2.7.13.3"/>
    </reaction>
</comment>
<feature type="transmembrane region" description="Helical" evidence="18">
    <location>
        <begin position="51"/>
        <end position="71"/>
    </location>
</feature>
<gene>
    <name evidence="25" type="ORF">HYS17_09870</name>
</gene>
<evidence type="ECO:0000259" key="24">
    <source>
        <dbReference type="PROSITE" id="PS50894"/>
    </source>
</evidence>
<dbReference type="FunFam" id="1.10.287.130:FF:000002">
    <property type="entry name" value="Two-component osmosensing histidine kinase"/>
    <property type="match status" value="1"/>
</dbReference>
<dbReference type="Pfam" id="PF13426">
    <property type="entry name" value="PAS_9"/>
    <property type="match status" value="1"/>
</dbReference>
<keyword evidence="11 18" id="KW-1133">Transmembrane helix</keyword>
<dbReference type="Pfam" id="PF08448">
    <property type="entry name" value="PAS_4"/>
    <property type="match status" value="1"/>
</dbReference>
<evidence type="ECO:0000259" key="19">
    <source>
        <dbReference type="PROSITE" id="PS50109"/>
    </source>
</evidence>
<evidence type="ECO:0000313" key="26">
    <source>
        <dbReference type="Proteomes" id="UP000595362"/>
    </source>
</evidence>
<dbReference type="Pfam" id="PF00072">
    <property type="entry name" value="Response_reg"/>
    <property type="match status" value="2"/>
</dbReference>
<dbReference type="InterPro" id="IPR005467">
    <property type="entry name" value="His_kinase_dom"/>
</dbReference>
<dbReference type="InterPro" id="IPR000014">
    <property type="entry name" value="PAS"/>
</dbReference>
<evidence type="ECO:0000256" key="7">
    <source>
        <dbReference type="ARBA" id="ARBA00022692"/>
    </source>
</evidence>
<dbReference type="InterPro" id="IPR036097">
    <property type="entry name" value="HisK_dim/P_sf"/>
</dbReference>
<feature type="transmembrane region" description="Helical" evidence="18">
    <location>
        <begin position="123"/>
        <end position="145"/>
    </location>
</feature>
<dbReference type="InterPro" id="IPR006189">
    <property type="entry name" value="CHASE_dom"/>
</dbReference>
<evidence type="ECO:0000259" key="22">
    <source>
        <dbReference type="PROSITE" id="PS50113"/>
    </source>
</evidence>
<dbReference type="FunFam" id="3.30.565.10:FF:000010">
    <property type="entry name" value="Sensor histidine kinase RcsC"/>
    <property type="match status" value="1"/>
</dbReference>
<evidence type="ECO:0000256" key="5">
    <source>
        <dbReference type="ARBA" id="ARBA00022553"/>
    </source>
</evidence>
<feature type="transmembrane region" description="Helical" evidence="18">
    <location>
        <begin position="195"/>
        <end position="214"/>
    </location>
</feature>
<dbReference type="Pfam" id="PF01627">
    <property type="entry name" value="Hpt"/>
    <property type="match status" value="1"/>
</dbReference>
<dbReference type="SMART" id="SM00388">
    <property type="entry name" value="HisKA"/>
    <property type="match status" value="1"/>
</dbReference>
<feature type="modified residue" description="Phosphohistidine" evidence="16">
    <location>
        <position position="1532"/>
    </location>
</feature>
<sequence>MHIIALSLFLAFLYYLTGRLGLFLALPPGYATFIWPPSGIALGMLVMHGRYLWLGVFLGSFILNVTVSGGITLDGGVDIQKSIIAMLIAAGSSLQAATGYALVKRCCGVPLKLDFIKDTLRLFLLAGPVSCLVSATVGSTTLFYTGRIAAVDFMNTWATWYAGDILGILVFMPLVMMAPYGKERIIWRGSHLKSLPAIAMFALIMPLGLSFYAWKMAHEYANAKNQATFKSLTQENELAITYRMQSYRTTLKSGAGFYKGSQQVEYDEWRQFVETIMQENLLTGMNGLGFISFVKEKDKERFLERIRDDKQPEFYIHPESTGRDIFVITFIEPSSKNGAALGLDVSYEKARYEAATLARDTGQTTLTRIINLVQDERKRPGFLIYEPIYKVDRKLDTVEQRRRAFIGLIYAPFIGEKFMEDLVRHSWNMLDVDIYDGTEINQQNLIFSSYRHTKGVYGEAHRFKSQKTLNLMQQKWTIVWYGTADFEKSVQTYMPTLILVSGLTFTLLFAIFLFMVTQRTEIISRTVENQTREIQMNEKRLRLLIQNTPAAVAMFDNNMCYIQASNRWLLDYNLSGVDVVGKSHYEIFPEILNMPEWLDIHQRALRGEIISREEDHWIRANGRGEWVKWAIHPWMLSEDKIGGIVMFTEVITERKEAEIRERQLLDKIIQSEGLSRAILASTSYLVIAADVKGQIVLFNRKAEEMLGYQAQEVIGRHTLALWHDKEEMRQRAAELSLSLGRKIEPGFDVFIANLALRGSESREWTFIRKDGSTFPVKLSLTALKDDKGQDIGYLGVIEDISEWKRQRELLEVALSATQDGIWEWDQEHKSLWLSPRWKAMFGYEDDEIQNTLEGAASLIHPDDHEVWVKNMNSYYLGKEEDFSGVYRFFHKSGRLMYVLSRAKAVRNGQGKVIRVVGAQSDITYLEEAKSEALQANNAKSEFLASMSHEIRTPMNGIMGMVQLVLDTDLNPQQRYYIEHVQTSATSLLHMINDILDISKIESGHFDLERVAFDLGVICEDVSHTVSLKLDGSQVDFILRMRPDQPMHMIGDPLRVRQILMNLCGNAAKFTSKGHVLLDVSSSCDDNDNVVVHIAVHDTGVGIAPERLEKVFEKFEQGDVSVARQFGGTGLGLAIARRLARAMGGDVRVESMIGRGSSFYCDLHFKLNSDVSNDFVPKGEFSSLRRRSFIIDDNPVQAKVLADLLEYSGHYVDMSLGSSNAEFALGQAKKKDLAYDYVFIDCYLPGIQGASLASRLIESGVVDRSSIVLMGDHLMYQNLGELRQIGIGAALLRPLHMRAFFNMLRYLEKMPPSERDMVTHFTVSEDVSLSVRRERPDLKGMNVLLAEDNTVNQEVFAAMMRAFGVNVSVAANGRDVLDMLSKKKYDVVFMDCQMPVMDGFEVTRKIRESSDPSFRNIRIVALTANALKEDESRCLAAGMDDYLSKPFLIDELEAKLMKCLRRVSAATVRGESAGEPSIAKIINFARLDAIKSLGEDSFSRVIGLFVTNSTQLVGDMRKALASNDFGTIAASAHALKSISGQIGAMMVERKATQIESVCLNNAGDGAGQILQDLEANLKRVIVELEKMKE</sequence>
<feature type="domain" description="PAC" evidence="22">
    <location>
        <begin position="760"/>
        <end position="812"/>
    </location>
</feature>
<evidence type="ECO:0000256" key="13">
    <source>
        <dbReference type="ARBA" id="ARBA00023136"/>
    </source>
</evidence>
<dbReference type="InterPro" id="IPR013655">
    <property type="entry name" value="PAS_fold_3"/>
</dbReference>
<evidence type="ECO:0000256" key="16">
    <source>
        <dbReference type="PROSITE-ProRule" id="PRU00110"/>
    </source>
</evidence>
<dbReference type="InterPro" id="IPR001610">
    <property type="entry name" value="PAC"/>
</dbReference>
<dbReference type="SMART" id="SM01079">
    <property type="entry name" value="CHASE"/>
    <property type="match status" value="1"/>
</dbReference>
<dbReference type="NCBIfam" id="TIGR00229">
    <property type="entry name" value="sensory_box"/>
    <property type="match status" value="3"/>
</dbReference>
<dbReference type="SUPFAM" id="SSF55874">
    <property type="entry name" value="ATPase domain of HSP90 chaperone/DNA topoisomerase II/histidine kinase"/>
    <property type="match status" value="1"/>
</dbReference>
<keyword evidence="5 17" id="KW-0597">Phosphoprotein</keyword>
<evidence type="ECO:0000256" key="10">
    <source>
        <dbReference type="ARBA" id="ARBA00022840"/>
    </source>
</evidence>
<feature type="transmembrane region" description="Helical" evidence="18">
    <location>
        <begin position="497"/>
        <end position="516"/>
    </location>
</feature>
<dbReference type="Gene3D" id="3.30.450.20">
    <property type="entry name" value="PAS domain"/>
    <property type="match status" value="3"/>
</dbReference>
<dbReference type="Pfam" id="PF05231">
    <property type="entry name" value="MASE1"/>
    <property type="match status" value="1"/>
</dbReference>
<dbReference type="GO" id="GO:0005524">
    <property type="term" value="F:ATP binding"/>
    <property type="evidence" value="ECO:0007669"/>
    <property type="project" value="UniProtKB-KW"/>
</dbReference>
<keyword evidence="13 18" id="KW-0472">Membrane</keyword>
<feature type="modified residue" description="4-aspartylphosphate" evidence="17">
    <location>
        <position position="1240"/>
    </location>
</feature>
<comment type="subcellular location">
    <subcellularLocation>
        <location evidence="2">Cell membrane</location>
        <topology evidence="2">Multi-pass membrane protein</topology>
    </subcellularLocation>
</comment>
<dbReference type="GO" id="GO:0005886">
    <property type="term" value="C:plasma membrane"/>
    <property type="evidence" value="ECO:0007669"/>
    <property type="project" value="UniProtKB-SubCell"/>
</dbReference>
<evidence type="ECO:0000256" key="6">
    <source>
        <dbReference type="ARBA" id="ARBA00022679"/>
    </source>
</evidence>
<proteinExistence type="predicted"/>
<dbReference type="InterPro" id="IPR013656">
    <property type="entry name" value="PAS_4"/>
</dbReference>
<dbReference type="PROSITE" id="PS50839">
    <property type="entry name" value="CHASE"/>
    <property type="match status" value="1"/>
</dbReference>
<dbReference type="PROSITE" id="PS50110">
    <property type="entry name" value="RESPONSE_REGULATORY"/>
    <property type="match status" value="2"/>
</dbReference>
<feature type="transmembrane region" description="Helical" evidence="18">
    <location>
        <begin position="157"/>
        <end position="175"/>
    </location>
</feature>
<organism evidence="25 26">
    <name type="scientific">Micavibrio aeruginosavorus</name>
    <dbReference type="NCBI Taxonomy" id="349221"/>
    <lineage>
        <taxon>Bacteria</taxon>
        <taxon>Pseudomonadati</taxon>
        <taxon>Bdellovibrionota</taxon>
        <taxon>Bdellovibrionia</taxon>
        <taxon>Bdellovibrionales</taxon>
        <taxon>Pseudobdellovibrionaceae</taxon>
        <taxon>Micavibrio</taxon>
    </lineage>
</organism>
<dbReference type="SUPFAM" id="SSF52172">
    <property type="entry name" value="CheY-like"/>
    <property type="match status" value="2"/>
</dbReference>
<feature type="domain" description="CHASE" evidence="23">
    <location>
        <begin position="260"/>
        <end position="449"/>
    </location>
</feature>
<dbReference type="CDD" id="cd16922">
    <property type="entry name" value="HATPase_EvgS-ArcB-TorS-like"/>
    <property type="match status" value="1"/>
</dbReference>
<dbReference type="Pfam" id="PF00512">
    <property type="entry name" value="HisKA"/>
    <property type="match status" value="1"/>
</dbReference>
<dbReference type="SUPFAM" id="SSF47226">
    <property type="entry name" value="Histidine-containing phosphotransfer domain, HPT domain"/>
    <property type="match status" value="1"/>
</dbReference>
<dbReference type="InterPro" id="IPR042240">
    <property type="entry name" value="CHASE_sf"/>
</dbReference>
<dbReference type="Gene3D" id="3.40.50.2300">
    <property type="match status" value="2"/>
</dbReference>
<dbReference type="CDD" id="cd00082">
    <property type="entry name" value="HisKA"/>
    <property type="match status" value="1"/>
</dbReference>
<dbReference type="PANTHER" id="PTHR45339:SF5">
    <property type="entry name" value="HISTIDINE KINASE"/>
    <property type="match status" value="1"/>
</dbReference>
<keyword evidence="6" id="KW-0808">Transferase</keyword>
<dbReference type="PROSITE" id="PS50894">
    <property type="entry name" value="HPT"/>
    <property type="match status" value="1"/>
</dbReference>
<feature type="transmembrane region" description="Helical" evidence="18">
    <location>
        <begin position="83"/>
        <end position="103"/>
    </location>
</feature>
<name>A0A7T5UGX4_9BACT</name>
<protein>
    <recommendedName>
        <fullName evidence="15">Sensory/regulatory protein RpfC</fullName>
        <ecNumber evidence="3">2.7.13.3</ecNumber>
    </recommendedName>
</protein>
<dbReference type="InterPro" id="IPR035965">
    <property type="entry name" value="PAS-like_dom_sf"/>
</dbReference>
<feature type="modified residue" description="4-aspartylphosphate" evidence="17">
    <location>
        <position position="1390"/>
    </location>
</feature>
<dbReference type="InterPro" id="IPR001789">
    <property type="entry name" value="Sig_transdc_resp-reg_receiver"/>
</dbReference>
<evidence type="ECO:0000256" key="8">
    <source>
        <dbReference type="ARBA" id="ARBA00022741"/>
    </source>
</evidence>
<dbReference type="PROSITE" id="PS50112">
    <property type="entry name" value="PAS"/>
    <property type="match status" value="2"/>
</dbReference>
<evidence type="ECO:0000256" key="15">
    <source>
        <dbReference type="ARBA" id="ARBA00068150"/>
    </source>
</evidence>
<feature type="domain" description="Response regulatory" evidence="20">
    <location>
        <begin position="1186"/>
        <end position="1307"/>
    </location>
</feature>
<dbReference type="Pfam" id="PF02518">
    <property type="entry name" value="HATPase_c"/>
    <property type="match status" value="1"/>
</dbReference>
<feature type="domain" description="PAC" evidence="22">
    <location>
        <begin position="882"/>
        <end position="934"/>
    </location>
</feature>
<dbReference type="PRINTS" id="PR00344">
    <property type="entry name" value="BCTRLSENSOR"/>
</dbReference>
<dbReference type="SUPFAM" id="SSF55785">
    <property type="entry name" value="PYP-like sensor domain (PAS domain)"/>
    <property type="match status" value="3"/>
</dbReference>
<dbReference type="EC" id="2.7.13.3" evidence="3"/>
<dbReference type="Pfam" id="PF03924">
    <property type="entry name" value="CHASE"/>
    <property type="match status" value="1"/>
</dbReference>
<feature type="domain" description="HPt" evidence="24">
    <location>
        <begin position="1493"/>
        <end position="1588"/>
    </location>
</feature>
<dbReference type="SMART" id="SM00387">
    <property type="entry name" value="HATPase_c"/>
    <property type="match status" value="1"/>
</dbReference>
<dbReference type="SUPFAM" id="SSF47384">
    <property type="entry name" value="Homodimeric domain of signal transducing histidine kinase"/>
    <property type="match status" value="1"/>
</dbReference>
<dbReference type="PROSITE" id="PS50113">
    <property type="entry name" value="PAC"/>
    <property type="match status" value="2"/>
</dbReference>
<keyword evidence="12" id="KW-0902">Two-component regulatory system</keyword>
<dbReference type="SMART" id="SM00086">
    <property type="entry name" value="PAC"/>
    <property type="match status" value="3"/>
</dbReference>
<dbReference type="PANTHER" id="PTHR45339">
    <property type="entry name" value="HYBRID SIGNAL TRANSDUCTION HISTIDINE KINASE J"/>
    <property type="match status" value="1"/>
</dbReference>
<evidence type="ECO:0000256" key="2">
    <source>
        <dbReference type="ARBA" id="ARBA00004651"/>
    </source>
</evidence>
<evidence type="ECO:0000256" key="14">
    <source>
        <dbReference type="ARBA" id="ARBA00064003"/>
    </source>
</evidence>
<feature type="domain" description="PAS" evidence="21">
    <location>
        <begin position="671"/>
        <end position="719"/>
    </location>
</feature>
<dbReference type="EMBL" id="CP066681">
    <property type="protein sequence ID" value="QQG35800.1"/>
    <property type="molecule type" value="Genomic_DNA"/>
</dbReference>
<dbReference type="Gene3D" id="1.10.287.130">
    <property type="match status" value="1"/>
</dbReference>
<keyword evidence="9" id="KW-0418">Kinase</keyword>
<dbReference type="InterPro" id="IPR007895">
    <property type="entry name" value="MASE1"/>
</dbReference>
<dbReference type="InterPro" id="IPR011006">
    <property type="entry name" value="CheY-like_superfamily"/>
</dbReference>
<dbReference type="InterPro" id="IPR036890">
    <property type="entry name" value="HATPase_C_sf"/>
</dbReference>
<evidence type="ECO:0000259" key="21">
    <source>
        <dbReference type="PROSITE" id="PS50112"/>
    </source>
</evidence>
<keyword evidence="4" id="KW-1003">Cell membrane</keyword>
<dbReference type="Pfam" id="PF08447">
    <property type="entry name" value="PAS_3"/>
    <property type="match status" value="1"/>
</dbReference>
<dbReference type="Gene3D" id="3.30.450.350">
    <property type="entry name" value="CHASE domain"/>
    <property type="match status" value="1"/>
</dbReference>
<accession>A0A7T5UGX4</accession>
<evidence type="ECO:0000256" key="4">
    <source>
        <dbReference type="ARBA" id="ARBA00022475"/>
    </source>
</evidence>
<evidence type="ECO:0000256" key="9">
    <source>
        <dbReference type="ARBA" id="ARBA00022777"/>
    </source>
</evidence>
<dbReference type="Gene3D" id="1.20.120.160">
    <property type="entry name" value="HPT domain"/>
    <property type="match status" value="1"/>
</dbReference>
<feature type="domain" description="PAS" evidence="21">
    <location>
        <begin position="806"/>
        <end position="865"/>
    </location>
</feature>
<reference evidence="25 26" key="1">
    <citation type="submission" date="2020-07" db="EMBL/GenBank/DDBJ databases">
        <title>Huge and variable diversity of episymbiotic CPR bacteria and DPANN archaea in groundwater ecosystems.</title>
        <authorList>
            <person name="He C.Y."/>
            <person name="Keren R."/>
            <person name="Whittaker M."/>
            <person name="Farag I.F."/>
            <person name="Doudna J."/>
            <person name="Cate J.H.D."/>
            <person name="Banfield J.F."/>
        </authorList>
    </citation>
    <scope>NUCLEOTIDE SEQUENCE [LARGE SCALE GENOMIC DNA]</scope>
    <source>
        <strain evidence="25">NC_groundwater_70_Ag_B-0.1um_54_66</strain>
    </source>
</reference>
<dbReference type="Proteomes" id="UP000595362">
    <property type="component" value="Chromosome"/>
</dbReference>
<evidence type="ECO:0000259" key="20">
    <source>
        <dbReference type="PROSITE" id="PS50110"/>
    </source>
</evidence>
<evidence type="ECO:0000256" key="1">
    <source>
        <dbReference type="ARBA" id="ARBA00000085"/>
    </source>
</evidence>
<evidence type="ECO:0000313" key="25">
    <source>
        <dbReference type="EMBL" id="QQG35800.1"/>
    </source>
</evidence>
<dbReference type="InterPro" id="IPR008207">
    <property type="entry name" value="Sig_transdc_His_kin_Hpt_dom"/>
</dbReference>
<dbReference type="InterPro" id="IPR004358">
    <property type="entry name" value="Sig_transdc_His_kin-like_C"/>
</dbReference>